<organism evidence="2">
    <name type="scientific">Rhodopseudomonas palustris (strain BisA53)</name>
    <dbReference type="NCBI Taxonomy" id="316055"/>
    <lineage>
        <taxon>Bacteria</taxon>
        <taxon>Pseudomonadati</taxon>
        <taxon>Pseudomonadota</taxon>
        <taxon>Alphaproteobacteria</taxon>
        <taxon>Hyphomicrobiales</taxon>
        <taxon>Nitrobacteraceae</taxon>
        <taxon>Rhodopseudomonas</taxon>
    </lineage>
</organism>
<evidence type="ECO:0000313" key="2">
    <source>
        <dbReference type="EMBL" id="ABJ05271.1"/>
    </source>
</evidence>
<evidence type="ECO:0008006" key="3">
    <source>
        <dbReference type="Google" id="ProtNLM"/>
    </source>
</evidence>
<proteinExistence type="predicted"/>
<reference evidence="2" key="1">
    <citation type="submission" date="2006-09" db="EMBL/GenBank/DDBJ databases">
        <title>Complete sequence of Rhodopseudomonas palustris BisA53.</title>
        <authorList>
            <consortium name="US DOE Joint Genome Institute"/>
            <person name="Copeland A."/>
            <person name="Lucas S."/>
            <person name="Lapidus A."/>
            <person name="Barry K."/>
            <person name="Detter J.C."/>
            <person name="Glavina del Rio T."/>
            <person name="Hammon N."/>
            <person name="Israni S."/>
            <person name="Dalin E."/>
            <person name="Tice H."/>
            <person name="Pitluck S."/>
            <person name="Chain P."/>
            <person name="Malfatti S."/>
            <person name="Shin M."/>
            <person name="Vergez L."/>
            <person name="Schmutz J."/>
            <person name="Larimer F."/>
            <person name="Land M."/>
            <person name="Hauser L."/>
            <person name="Pelletier D.A."/>
            <person name="Kyrpides N."/>
            <person name="Kim E."/>
            <person name="Harwood C.S."/>
            <person name="Oda Y."/>
            <person name="Richardson P."/>
        </authorList>
    </citation>
    <scope>NUCLEOTIDE SEQUENCE [LARGE SCALE GENOMIC DNA]</scope>
    <source>
        <strain evidence="2">BisA53</strain>
    </source>
</reference>
<dbReference type="HOGENOM" id="CLU_213694_1_0_5"/>
<sequence length="49" mass="5902">MNSESSFNYFEFIMLGMFIASWAVLEWQGRRLDRKRDAEKARLEAESRK</sequence>
<name>Q07S13_RHOP5</name>
<evidence type="ECO:0000256" key="1">
    <source>
        <dbReference type="SAM" id="Phobius"/>
    </source>
</evidence>
<dbReference type="KEGG" id="rpe:RPE_1319"/>
<feature type="transmembrane region" description="Helical" evidence="1">
    <location>
        <begin position="6"/>
        <end position="25"/>
    </location>
</feature>
<keyword evidence="1" id="KW-1133">Transmembrane helix</keyword>
<dbReference type="STRING" id="316055.RPE_1319"/>
<gene>
    <name evidence="2" type="ordered locus">RPE_1319</name>
</gene>
<dbReference type="EMBL" id="CP000463">
    <property type="protein sequence ID" value="ABJ05271.1"/>
    <property type="molecule type" value="Genomic_DNA"/>
</dbReference>
<keyword evidence="1" id="KW-0472">Membrane</keyword>
<protein>
    <recommendedName>
        <fullName evidence="3">Heme exporter protein D</fullName>
    </recommendedName>
</protein>
<keyword evidence="1" id="KW-0812">Transmembrane</keyword>
<accession>Q07S13</accession>
<dbReference type="AlphaFoldDB" id="Q07S13"/>